<evidence type="ECO:0000313" key="6">
    <source>
        <dbReference type="Proteomes" id="UP000650081"/>
    </source>
</evidence>
<dbReference type="PANTHER" id="PTHR34383:SF3">
    <property type="entry name" value="POLYPHOSPHATE:AMP PHOSPHOTRANSFERASE"/>
    <property type="match status" value="1"/>
</dbReference>
<proteinExistence type="inferred from homology"/>
<dbReference type="NCBIfam" id="TIGR03709">
    <property type="entry name" value="PPK2_rel_1"/>
    <property type="match status" value="1"/>
</dbReference>
<gene>
    <name evidence="5" type="ORF">H9S92_17950</name>
</gene>
<keyword evidence="3 5" id="KW-0418">Kinase</keyword>
<reference evidence="5" key="1">
    <citation type="submission" date="2020-08" db="EMBL/GenBank/DDBJ databases">
        <title>Lewinella bacteria from marine environments.</title>
        <authorList>
            <person name="Zhong Y."/>
        </authorList>
    </citation>
    <scope>NUCLEOTIDE SEQUENCE</scope>
    <source>
        <strain evidence="5">KCTC 42187</strain>
    </source>
</reference>
<comment type="caution">
    <text evidence="5">The sequence shown here is derived from an EMBL/GenBank/DDBJ whole genome shotgun (WGS) entry which is preliminary data.</text>
</comment>
<dbReference type="RefSeq" id="WP_187468080.1">
    <property type="nucleotide sequence ID" value="NZ_JACSIT010000148.1"/>
</dbReference>
<sequence>MSLIDLSTISTRAPEGLDKDEARKISRKRAERIAELHQQLVAENRHGVLILLQGMDASGKDGALRNVFGACAQFGFRVVSFKKPTPMEFAHDFLWRIHKEVPAKGEIVVFNRSHYEDVLIQRVHGWIDEAQVDRRFASINAFEELLINDAGTLVLKFYLHNSKEQQEQELMERITDREKHYKHNDGDWEERDHWDEYRAAYHDVLNRSTVPWHVIPVDDRWYRDYLMSEIVVNALEGLKMEWPPLVTERKWLMSE</sequence>
<dbReference type="InterPro" id="IPR027417">
    <property type="entry name" value="P-loop_NTPase"/>
</dbReference>
<protein>
    <submittedName>
        <fullName evidence="5">Polyphosphate kinase</fullName>
    </submittedName>
</protein>
<dbReference type="Pfam" id="PF03976">
    <property type="entry name" value="PPK2"/>
    <property type="match status" value="1"/>
</dbReference>
<dbReference type="InterPro" id="IPR022300">
    <property type="entry name" value="PPK2-rel_1"/>
</dbReference>
<dbReference type="GO" id="GO:0008976">
    <property type="term" value="F:polyphosphate kinase activity"/>
    <property type="evidence" value="ECO:0007669"/>
    <property type="project" value="InterPro"/>
</dbReference>
<dbReference type="EMBL" id="JACSIT010000148">
    <property type="protein sequence ID" value="MBC6996058.1"/>
    <property type="molecule type" value="Genomic_DNA"/>
</dbReference>
<keyword evidence="2" id="KW-0808">Transferase</keyword>
<dbReference type="InterPro" id="IPR022488">
    <property type="entry name" value="PPK2-related"/>
</dbReference>
<dbReference type="SUPFAM" id="SSF52540">
    <property type="entry name" value="P-loop containing nucleoside triphosphate hydrolases"/>
    <property type="match status" value="1"/>
</dbReference>
<keyword evidence="6" id="KW-1185">Reference proteome</keyword>
<evidence type="ECO:0000256" key="3">
    <source>
        <dbReference type="ARBA" id="ARBA00022777"/>
    </source>
</evidence>
<dbReference type="Gene3D" id="3.40.50.300">
    <property type="entry name" value="P-loop containing nucleotide triphosphate hydrolases"/>
    <property type="match status" value="1"/>
</dbReference>
<evidence type="ECO:0000256" key="2">
    <source>
        <dbReference type="ARBA" id="ARBA00022679"/>
    </source>
</evidence>
<dbReference type="GO" id="GO:0006797">
    <property type="term" value="P:polyphosphate metabolic process"/>
    <property type="evidence" value="ECO:0007669"/>
    <property type="project" value="InterPro"/>
</dbReference>
<dbReference type="PIRSF" id="PIRSF028756">
    <property type="entry name" value="PPK2_prd"/>
    <property type="match status" value="1"/>
</dbReference>
<comment type="similarity">
    <text evidence="1">Belongs to the polyphosphate kinase 2 (PPK2) family. Class I subfamily.</text>
</comment>
<dbReference type="PANTHER" id="PTHR34383">
    <property type="entry name" value="POLYPHOSPHATE:AMP PHOSPHOTRANSFERASE-RELATED"/>
    <property type="match status" value="1"/>
</dbReference>
<evidence type="ECO:0000259" key="4">
    <source>
        <dbReference type="Pfam" id="PF03976"/>
    </source>
</evidence>
<accession>A0A923TAD6</accession>
<name>A0A923TAD6_9BACT</name>
<evidence type="ECO:0000256" key="1">
    <source>
        <dbReference type="ARBA" id="ARBA00009924"/>
    </source>
</evidence>
<evidence type="ECO:0000313" key="5">
    <source>
        <dbReference type="EMBL" id="MBC6996058.1"/>
    </source>
</evidence>
<organism evidence="5 6">
    <name type="scientific">Neolewinella lacunae</name>
    <dbReference type="NCBI Taxonomy" id="1517758"/>
    <lineage>
        <taxon>Bacteria</taxon>
        <taxon>Pseudomonadati</taxon>
        <taxon>Bacteroidota</taxon>
        <taxon>Saprospiria</taxon>
        <taxon>Saprospirales</taxon>
        <taxon>Lewinellaceae</taxon>
        <taxon>Neolewinella</taxon>
    </lineage>
</organism>
<dbReference type="AlphaFoldDB" id="A0A923TAD6"/>
<feature type="domain" description="Polyphosphate kinase-2-related" evidence="4">
    <location>
        <begin position="17"/>
        <end position="238"/>
    </location>
</feature>
<dbReference type="InterPro" id="IPR016898">
    <property type="entry name" value="Polyphosphate_phosphotransfera"/>
</dbReference>
<dbReference type="Proteomes" id="UP000650081">
    <property type="component" value="Unassembled WGS sequence"/>
</dbReference>